<accession>A0A0W1A460</accession>
<name>A0A0W1A460_9GAMM</name>
<dbReference type="RefSeq" id="WP_058494039.1">
    <property type="nucleotide sequence ID" value="NZ_CBCRUR010000018.1"/>
</dbReference>
<evidence type="ECO:0000313" key="2">
    <source>
        <dbReference type="Proteomes" id="UP000054662"/>
    </source>
</evidence>
<dbReference type="PATRIC" id="fig|45076.6.peg.2488"/>
<gene>
    <name evidence="1" type="ORF">Lwor_2267</name>
</gene>
<proteinExistence type="predicted"/>
<organism evidence="1 2">
    <name type="scientific">Legionella worsleiensis</name>
    <dbReference type="NCBI Taxonomy" id="45076"/>
    <lineage>
        <taxon>Bacteria</taxon>
        <taxon>Pseudomonadati</taxon>
        <taxon>Pseudomonadota</taxon>
        <taxon>Gammaproteobacteria</taxon>
        <taxon>Legionellales</taxon>
        <taxon>Legionellaceae</taxon>
        <taxon>Legionella</taxon>
    </lineage>
</organism>
<dbReference type="Proteomes" id="UP000054662">
    <property type="component" value="Unassembled WGS sequence"/>
</dbReference>
<dbReference type="EMBL" id="LNZC01000029">
    <property type="protein sequence ID" value="KTD76149.1"/>
    <property type="molecule type" value="Genomic_DNA"/>
</dbReference>
<protein>
    <submittedName>
        <fullName evidence="1">Substrate of the Dot/Icm secretion system</fullName>
    </submittedName>
</protein>
<dbReference type="STRING" id="45076.Lwor_2267"/>
<keyword evidence="2" id="KW-1185">Reference proteome</keyword>
<dbReference type="OrthoDB" id="5647612at2"/>
<evidence type="ECO:0000313" key="1">
    <source>
        <dbReference type="EMBL" id="KTD76149.1"/>
    </source>
</evidence>
<dbReference type="AlphaFoldDB" id="A0A0W1A460"/>
<reference evidence="1 2" key="1">
    <citation type="submission" date="2015-11" db="EMBL/GenBank/DDBJ databases">
        <title>Genomic analysis of 38 Legionella species identifies large and diverse effector repertoires.</title>
        <authorList>
            <person name="Burstein D."/>
            <person name="Amaro F."/>
            <person name="Zusman T."/>
            <person name="Lifshitz Z."/>
            <person name="Cohen O."/>
            <person name="Gilbert J.A."/>
            <person name="Pupko T."/>
            <person name="Shuman H.A."/>
            <person name="Segal G."/>
        </authorList>
    </citation>
    <scope>NUCLEOTIDE SEQUENCE [LARGE SCALE GENOMIC DNA]</scope>
    <source>
        <strain evidence="1 2">ATCC 49508</strain>
    </source>
</reference>
<comment type="caution">
    <text evidence="1">The sequence shown here is derived from an EMBL/GenBank/DDBJ whole genome shotgun (WGS) entry which is preliminary data.</text>
</comment>
<sequence length="420" mass="47803">MSFTPPSFANLGAYTFDLDEKLSVALGRYSIVPISSSSHASSSAQEQVVPSALEILLSRVHCVLDADTDRKTAKEAINLLSQDMRHVLQEGKEDKCKEGTQFLLGALLHRYFRLLNEYDKPKFLPSFWSSPYNPKNCRLFLAIRKALGLPDDMSGDFRTRDLERLDVTTVVTALIAFRDNMKVQDRYLKYPHYAGDSNFFTYLNDIINEQLARDNGILKQYKAVRFIQSFYRRVDADLKRTEEILGIWCKQLANAHPDFKSLSSSDILQHLNNTVKSVADRRTITDLLLIPSIADKLKEMDHAAFLSAMNKASVNRAQYIVVGGYVLLLQSQAISPELNFEIHESLGLRLSEQLTDIDMYYPVYLVEKYMENNRAFDVDYDFFGDRSGFNTQVKRTLIMLKARIDNPSLELSEASSSVAP</sequence>